<dbReference type="Gene3D" id="3.90.380.10">
    <property type="entry name" value="Naphthalene 1,2-dioxygenase Alpha Subunit, Chain A, domain 1"/>
    <property type="match status" value="1"/>
</dbReference>
<keyword evidence="4" id="KW-0408">Iron</keyword>
<dbReference type="Pfam" id="PF19301">
    <property type="entry name" value="LigXa_C"/>
    <property type="match status" value="1"/>
</dbReference>
<comment type="caution">
    <text evidence="7">The sequence shown here is derived from an EMBL/GenBank/DDBJ whole genome shotgun (WGS) entry which is preliminary data.</text>
</comment>
<dbReference type="PANTHER" id="PTHR21266">
    <property type="entry name" value="IRON-SULFUR DOMAIN CONTAINING PROTEIN"/>
    <property type="match status" value="1"/>
</dbReference>
<dbReference type="SUPFAM" id="SSF50022">
    <property type="entry name" value="ISP domain"/>
    <property type="match status" value="1"/>
</dbReference>
<evidence type="ECO:0000256" key="4">
    <source>
        <dbReference type="ARBA" id="ARBA00023004"/>
    </source>
</evidence>
<gene>
    <name evidence="7" type="ORF">Q7A36_24925</name>
</gene>
<keyword evidence="8" id="KW-1185">Reference proteome</keyword>
<evidence type="ECO:0000259" key="6">
    <source>
        <dbReference type="PROSITE" id="PS51296"/>
    </source>
</evidence>
<proteinExistence type="predicted"/>
<dbReference type="CDD" id="cd08878">
    <property type="entry name" value="RHO_alpha_C_DMO-like"/>
    <property type="match status" value="1"/>
</dbReference>
<keyword evidence="5" id="KW-0411">Iron-sulfur</keyword>
<keyword evidence="7" id="KW-0223">Dioxygenase</keyword>
<keyword evidence="3" id="KW-0560">Oxidoreductase</keyword>
<dbReference type="PANTHER" id="PTHR21266:SF59">
    <property type="entry name" value="BLR4922 PROTEIN"/>
    <property type="match status" value="1"/>
</dbReference>
<accession>A0ABT9E6K4</accession>
<protein>
    <submittedName>
        <fullName evidence="7">Aromatic ring-hydroxylating dioxygenase subunit alpha</fullName>
    </submittedName>
</protein>
<dbReference type="Gene3D" id="2.102.10.10">
    <property type="entry name" value="Rieske [2Fe-2S] iron-sulphur domain"/>
    <property type="match status" value="1"/>
</dbReference>
<keyword evidence="1" id="KW-0001">2Fe-2S</keyword>
<dbReference type="EMBL" id="JAUTWS010000031">
    <property type="protein sequence ID" value="MDO9711615.1"/>
    <property type="molecule type" value="Genomic_DNA"/>
</dbReference>
<evidence type="ECO:0000313" key="7">
    <source>
        <dbReference type="EMBL" id="MDO9711615.1"/>
    </source>
</evidence>
<dbReference type="Proteomes" id="UP001243009">
    <property type="component" value="Unassembled WGS sequence"/>
</dbReference>
<dbReference type="RefSeq" id="WP_305106472.1">
    <property type="nucleotide sequence ID" value="NZ_JAUTWS010000031.1"/>
</dbReference>
<feature type="domain" description="Rieske" evidence="6">
    <location>
        <begin position="27"/>
        <end position="133"/>
    </location>
</feature>
<dbReference type="CDD" id="cd03479">
    <property type="entry name" value="Rieske_RO_Alpha_PhDO_like"/>
    <property type="match status" value="1"/>
</dbReference>
<reference evidence="7 8" key="1">
    <citation type="submission" date="2023-08" db="EMBL/GenBank/DDBJ databases">
        <title>The draft genome sequence of Paracraurococcus sp. LOR1-02.</title>
        <authorList>
            <person name="Kingkaew E."/>
            <person name="Tanasupawat S."/>
        </authorList>
    </citation>
    <scope>NUCLEOTIDE SEQUENCE [LARGE SCALE GENOMIC DNA]</scope>
    <source>
        <strain evidence="7 8">LOR1-02</strain>
    </source>
</reference>
<evidence type="ECO:0000256" key="1">
    <source>
        <dbReference type="ARBA" id="ARBA00022714"/>
    </source>
</evidence>
<dbReference type="Pfam" id="PF00355">
    <property type="entry name" value="Rieske"/>
    <property type="match status" value="1"/>
</dbReference>
<dbReference type="SUPFAM" id="SSF55961">
    <property type="entry name" value="Bet v1-like"/>
    <property type="match status" value="1"/>
</dbReference>
<keyword evidence="2" id="KW-0479">Metal-binding</keyword>
<evidence type="ECO:0000256" key="3">
    <source>
        <dbReference type="ARBA" id="ARBA00023002"/>
    </source>
</evidence>
<evidence type="ECO:0000256" key="2">
    <source>
        <dbReference type="ARBA" id="ARBA00022723"/>
    </source>
</evidence>
<sequence length="439" mass="49232">MMSAEQNRRLTQVGPGMPGGALLRHYWQPVALAEELEGPRPVRPVRLLGQDLVLFRDEQGRVGLLDRDCPHRNADLAFGRLEDGGLRCPFHGWLFDVAGTCLDTPAEPEGSRLCDRIRQKAHPVEERGGILWAFLGEGAPPAFPALDCFAAPATHVFAFKGLIECNWLQALEVGIDPAHASFLHRFFEDEDASQSYGKQFRAASADSDMPMTRVLREFPRPRIEVEPAPHGLRITALRRLSDAHTHVRVTNLVFPQAFAIPLSAEMTITQWHVPVDDGSCYWFAIFTSFAAPVDKARMREQRLALYELPDYRPKVGRHNAYGFDAEEQRRRTYTGMGEDINVHDQWAVESQGRIQDRTREHLASSDKAIAANRRLLFRAMDAVERGETPLMALDAAAAPGVTGPATMDGIGPTEGWEQYWPEVDRRRRQGAPWARLAAE</sequence>
<evidence type="ECO:0000256" key="5">
    <source>
        <dbReference type="ARBA" id="ARBA00023014"/>
    </source>
</evidence>
<evidence type="ECO:0000313" key="8">
    <source>
        <dbReference type="Proteomes" id="UP001243009"/>
    </source>
</evidence>
<dbReference type="InterPro" id="IPR017941">
    <property type="entry name" value="Rieske_2Fe-2S"/>
</dbReference>
<dbReference type="InterPro" id="IPR050584">
    <property type="entry name" value="Cholesterol_7-desaturase"/>
</dbReference>
<dbReference type="PROSITE" id="PS51296">
    <property type="entry name" value="RIESKE"/>
    <property type="match status" value="1"/>
</dbReference>
<dbReference type="InterPro" id="IPR036922">
    <property type="entry name" value="Rieske_2Fe-2S_sf"/>
</dbReference>
<dbReference type="InterPro" id="IPR045623">
    <property type="entry name" value="LigXa_C"/>
</dbReference>
<organism evidence="7 8">
    <name type="scientific">Paracraurococcus lichenis</name>
    <dbReference type="NCBI Taxonomy" id="3064888"/>
    <lineage>
        <taxon>Bacteria</taxon>
        <taxon>Pseudomonadati</taxon>
        <taxon>Pseudomonadota</taxon>
        <taxon>Alphaproteobacteria</taxon>
        <taxon>Acetobacterales</taxon>
        <taxon>Roseomonadaceae</taxon>
        <taxon>Paracraurococcus</taxon>
    </lineage>
</organism>
<dbReference type="GO" id="GO:0051213">
    <property type="term" value="F:dioxygenase activity"/>
    <property type="evidence" value="ECO:0007669"/>
    <property type="project" value="UniProtKB-KW"/>
</dbReference>
<name>A0ABT9E6K4_9PROT</name>